<evidence type="ECO:0000313" key="2">
    <source>
        <dbReference type="EMBL" id="CCC67630.1"/>
    </source>
</evidence>
<proteinExistence type="predicted"/>
<keyword evidence="3" id="KW-1185">Reference proteome</keyword>
<evidence type="ECO:0000256" key="1">
    <source>
        <dbReference type="SAM" id="MobiDB-lite"/>
    </source>
</evidence>
<dbReference type="FunCoup" id="G0V832">
    <property type="interactions" value="50"/>
</dbReference>
<feature type="compositionally biased region" description="Polar residues" evidence="1">
    <location>
        <begin position="1"/>
        <end position="10"/>
    </location>
</feature>
<feature type="region of interest" description="Disordered" evidence="1">
    <location>
        <begin position="1"/>
        <end position="33"/>
    </location>
</feature>
<evidence type="ECO:0000313" key="3">
    <source>
        <dbReference type="Proteomes" id="UP000001640"/>
    </source>
</evidence>
<name>G0V832_NAUCA</name>
<dbReference type="HOGENOM" id="CLU_1360742_0_0_1"/>
<dbReference type="OrthoDB" id="4068551at2759"/>
<dbReference type="EMBL" id="HE576752">
    <property type="protein sequence ID" value="CCC67630.1"/>
    <property type="molecule type" value="Genomic_DNA"/>
</dbReference>
<feature type="region of interest" description="Disordered" evidence="1">
    <location>
        <begin position="95"/>
        <end position="114"/>
    </location>
</feature>
<dbReference type="RefSeq" id="XP_003674011.1">
    <property type="nucleotide sequence ID" value="XM_003673963.1"/>
</dbReference>
<reference evidence="3" key="1">
    <citation type="journal article" date="2011" name="Proc. Natl. Acad. Sci. U.S.A.">
        <title>Evolutionary erosion of yeast sex chromosomes by mating-type switching accidents.</title>
        <authorList>
            <person name="Gordon J.L."/>
            <person name="Armisen D."/>
            <person name="Proux-Wera E."/>
            <person name="Oheigeartaigh S.S."/>
            <person name="Byrne K.P."/>
            <person name="Wolfe K.H."/>
        </authorList>
    </citation>
    <scope>NUCLEOTIDE SEQUENCE [LARGE SCALE GENOMIC DNA]</scope>
    <source>
        <strain evidence="3">ATCC 76901 / BCRC 22586 / CBS 4309 / NBRC 1992 / NRRL Y-12630</strain>
    </source>
</reference>
<protein>
    <submittedName>
        <fullName evidence="2">Uncharacterized protein</fullName>
    </submittedName>
</protein>
<gene>
    <name evidence="2" type="primary">NCAS0A10720</name>
    <name evidence="2" type="ordered locus">NCAS_0A10720</name>
</gene>
<sequence>MLRLSSGSTKNNKELEKRHSPMLEKKPKNSLNKSFQIKNRSLDILTHERKQHPQVRQVRGSATENKLKRCSVSLDANMVRDYKLALEHLDSSRKPYLRSPAKSASDSSISSNSSSISSLFENDITIRDVLYEDFLNSCEQEDIIINSDKRIPGPGRESMSIISIKKEDSKIKESEGIYEPSIYETFNDDTRIHARTELIFY</sequence>
<organism evidence="2 3">
    <name type="scientific">Naumovozyma castellii</name>
    <name type="common">Yeast</name>
    <name type="synonym">Saccharomyces castellii</name>
    <dbReference type="NCBI Taxonomy" id="27288"/>
    <lineage>
        <taxon>Eukaryota</taxon>
        <taxon>Fungi</taxon>
        <taxon>Dikarya</taxon>
        <taxon>Ascomycota</taxon>
        <taxon>Saccharomycotina</taxon>
        <taxon>Saccharomycetes</taxon>
        <taxon>Saccharomycetales</taxon>
        <taxon>Saccharomycetaceae</taxon>
        <taxon>Naumovozyma</taxon>
    </lineage>
</organism>
<dbReference type="AlphaFoldDB" id="G0V832"/>
<dbReference type="GeneID" id="96901109"/>
<dbReference type="eggNOG" id="ENOG502SCD0">
    <property type="taxonomic scope" value="Eukaryota"/>
</dbReference>
<dbReference type="OMA" id="MDKTTDA"/>
<feature type="compositionally biased region" description="Basic and acidic residues" evidence="1">
    <location>
        <begin position="11"/>
        <end position="27"/>
    </location>
</feature>
<dbReference type="KEGG" id="ncs:NCAS_0A10720"/>
<dbReference type="Proteomes" id="UP000001640">
    <property type="component" value="Chromosome 1"/>
</dbReference>
<reference key="2">
    <citation type="submission" date="2011-08" db="EMBL/GenBank/DDBJ databases">
        <title>Genome sequence of Naumovozyma castellii.</title>
        <authorList>
            <person name="Gordon J.L."/>
            <person name="Armisen D."/>
            <person name="Proux-Wera E."/>
            <person name="OhEigeartaigh S.S."/>
            <person name="Byrne K.P."/>
            <person name="Wolfe K.H."/>
        </authorList>
    </citation>
    <scope>NUCLEOTIDE SEQUENCE</scope>
    <source>
        <strain>Type strain:CBS 4309</strain>
    </source>
</reference>
<accession>G0V832</accession>
<feature type="compositionally biased region" description="Low complexity" evidence="1">
    <location>
        <begin position="99"/>
        <end position="114"/>
    </location>
</feature>
<dbReference type="InParanoid" id="G0V832"/>